<comment type="caution">
    <text evidence="4">The sequence shown here is derived from an EMBL/GenBank/DDBJ whole genome shotgun (WGS) entry which is preliminary data.</text>
</comment>
<dbReference type="RefSeq" id="WP_132684266.1">
    <property type="nucleotide sequence ID" value="NZ_SMLA01000026.1"/>
</dbReference>
<keyword evidence="1 2" id="KW-0238">DNA-binding</keyword>
<dbReference type="NCBIfam" id="TIGR00621">
    <property type="entry name" value="ssb"/>
    <property type="match status" value="1"/>
</dbReference>
<proteinExistence type="predicted"/>
<organism evidence="4 5">
    <name type="scientific">Saccharopolyspora karakumensis</name>
    <dbReference type="NCBI Taxonomy" id="2530386"/>
    <lineage>
        <taxon>Bacteria</taxon>
        <taxon>Bacillati</taxon>
        <taxon>Actinomycetota</taxon>
        <taxon>Actinomycetes</taxon>
        <taxon>Pseudonocardiales</taxon>
        <taxon>Pseudonocardiaceae</taxon>
        <taxon>Saccharopolyspora</taxon>
    </lineage>
</organism>
<accession>A0A4R5BM75</accession>
<reference evidence="4 5" key="1">
    <citation type="submission" date="2019-03" db="EMBL/GenBank/DDBJ databases">
        <title>Draft genome sequences of novel Actinobacteria.</title>
        <authorList>
            <person name="Sahin N."/>
            <person name="Ay H."/>
            <person name="Saygin H."/>
        </authorList>
    </citation>
    <scope>NUCLEOTIDE SEQUENCE [LARGE SCALE GENOMIC DNA]</scope>
    <source>
        <strain evidence="4 5">5K548</strain>
    </source>
</reference>
<dbReference type="Pfam" id="PF00436">
    <property type="entry name" value="SSB"/>
    <property type="match status" value="1"/>
</dbReference>
<evidence type="ECO:0000256" key="2">
    <source>
        <dbReference type="PROSITE-ProRule" id="PRU00252"/>
    </source>
</evidence>
<evidence type="ECO:0000256" key="3">
    <source>
        <dbReference type="RuleBase" id="RU000524"/>
    </source>
</evidence>
<dbReference type="PROSITE" id="PS50935">
    <property type="entry name" value="SSB"/>
    <property type="match status" value="1"/>
</dbReference>
<dbReference type="SUPFAM" id="SSF50249">
    <property type="entry name" value="Nucleic acid-binding proteins"/>
    <property type="match status" value="1"/>
</dbReference>
<dbReference type="InterPro" id="IPR011344">
    <property type="entry name" value="ssDNA-bd"/>
</dbReference>
<protein>
    <recommendedName>
        <fullName evidence="3">Single-stranded DNA-binding protein</fullName>
    </recommendedName>
</protein>
<dbReference type="InterPro" id="IPR000424">
    <property type="entry name" value="Primosome_PriB/ssb"/>
</dbReference>
<dbReference type="Gene3D" id="2.40.50.140">
    <property type="entry name" value="Nucleic acid-binding proteins"/>
    <property type="match status" value="1"/>
</dbReference>
<dbReference type="GO" id="GO:0003697">
    <property type="term" value="F:single-stranded DNA binding"/>
    <property type="evidence" value="ECO:0007669"/>
    <property type="project" value="InterPro"/>
</dbReference>
<dbReference type="Proteomes" id="UP000294723">
    <property type="component" value="Unassembled WGS sequence"/>
</dbReference>
<evidence type="ECO:0000256" key="1">
    <source>
        <dbReference type="ARBA" id="ARBA00023125"/>
    </source>
</evidence>
<evidence type="ECO:0000313" key="4">
    <source>
        <dbReference type="EMBL" id="TDD86919.1"/>
    </source>
</evidence>
<keyword evidence="5" id="KW-1185">Reference proteome</keyword>
<dbReference type="EMBL" id="SMLA01000026">
    <property type="protein sequence ID" value="TDD86919.1"/>
    <property type="molecule type" value="Genomic_DNA"/>
</dbReference>
<dbReference type="CDD" id="cd04496">
    <property type="entry name" value="SSB_OBF"/>
    <property type="match status" value="1"/>
</dbReference>
<sequence length="136" mass="15122">MAYIDDPIGRRGNVTADPELRYTTNGHAVATLTLACHPRILDTTSGKFRNAEPVYLPCVFWRHLAEHVAATVTKGTRLIVYGYLQDQDCRDGIRVTYKQLNAIDAAVSVRWATATVTKSSRQTANRRCATLSVAER</sequence>
<evidence type="ECO:0000313" key="5">
    <source>
        <dbReference type="Proteomes" id="UP000294723"/>
    </source>
</evidence>
<dbReference type="GO" id="GO:0006260">
    <property type="term" value="P:DNA replication"/>
    <property type="evidence" value="ECO:0007669"/>
    <property type="project" value="InterPro"/>
</dbReference>
<name>A0A4R5BM75_9PSEU</name>
<dbReference type="AlphaFoldDB" id="A0A4R5BM75"/>
<dbReference type="InterPro" id="IPR012340">
    <property type="entry name" value="NA-bd_OB-fold"/>
</dbReference>
<gene>
    <name evidence="4" type="primary">ssb</name>
    <name evidence="4" type="ORF">E1202_17705</name>
</gene>